<dbReference type="Gene3D" id="1.20.1260.10">
    <property type="match status" value="1"/>
</dbReference>
<dbReference type="AlphaFoldDB" id="A0A318TGB2"/>
<dbReference type="InterPro" id="IPR012347">
    <property type="entry name" value="Ferritin-like"/>
</dbReference>
<proteinExistence type="predicted"/>
<protein>
    <submittedName>
        <fullName evidence="1">Uncharacterized protein</fullName>
    </submittedName>
</protein>
<reference evidence="1 2" key="1">
    <citation type="submission" date="2018-06" db="EMBL/GenBank/DDBJ databases">
        <title>Genomic Encyclopedia of Archaeal and Bacterial Type Strains, Phase II (KMG-II): from individual species to whole genera.</title>
        <authorList>
            <person name="Goeker M."/>
        </authorList>
    </citation>
    <scope>NUCLEOTIDE SEQUENCE [LARGE SCALE GENOMIC DNA]</scope>
    <source>
        <strain evidence="1 2">JCM 11668</strain>
    </source>
</reference>
<organism evidence="1 2">
    <name type="scientific">Rhodopseudomonas faecalis</name>
    <dbReference type="NCBI Taxonomy" id="99655"/>
    <lineage>
        <taxon>Bacteria</taxon>
        <taxon>Pseudomonadati</taxon>
        <taxon>Pseudomonadota</taxon>
        <taxon>Alphaproteobacteria</taxon>
        <taxon>Hyphomicrobiales</taxon>
        <taxon>Nitrobacteraceae</taxon>
        <taxon>Rhodopseudomonas</taxon>
    </lineage>
</organism>
<name>A0A318TGB2_9BRAD</name>
<comment type="caution">
    <text evidence="1">The sequence shown here is derived from an EMBL/GenBank/DDBJ whole genome shotgun (WGS) entry which is preliminary data.</text>
</comment>
<evidence type="ECO:0000313" key="2">
    <source>
        <dbReference type="Proteomes" id="UP000248148"/>
    </source>
</evidence>
<accession>A0A318TGB2</accession>
<sequence length="299" mass="33414">MRDTPLLTAPPTKVVTTLPELYALAIAQAERSTSRYRDLAMSLTNAADRAMAQVRNAVELLCEHERTRGDRIILRCQYSADKSLLARSWPDAATNLVPSKELSDIADSALSTPSQVWQLAVRHRQREFVFWTYVAAHAIETSVQSESEGFAREALFDASILRHERRRAWRAERESINTESGSQSSGNLLSAALIESLLFKEVVRWSMMLADAERNQLFAAAGYAIPEADDVELLRMPDTNAPEHAPQRAIRYAEQLAAIYLDEAERANDQASLDLAQNLAATAIKRMAKLRAWRASNTS</sequence>
<gene>
    <name evidence="1" type="ORF">BJ122_1052</name>
</gene>
<keyword evidence="2" id="KW-1185">Reference proteome</keyword>
<dbReference type="RefSeq" id="WP_110780317.1">
    <property type="nucleotide sequence ID" value="NZ_QJTI01000005.1"/>
</dbReference>
<dbReference type="Proteomes" id="UP000248148">
    <property type="component" value="Unassembled WGS sequence"/>
</dbReference>
<dbReference type="OrthoDB" id="6057955at2"/>
<evidence type="ECO:0000313" key="1">
    <source>
        <dbReference type="EMBL" id="PYF03746.1"/>
    </source>
</evidence>
<dbReference type="EMBL" id="QJTI01000005">
    <property type="protein sequence ID" value="PYF03746.1"/>
    <property type="molecule type" value="Genomic_DNA"/>
</dbReference>